<dbReference type="PANTHER" id="PTHR11082">
    <property type="entry name" value="TRNA-DIHYDROURIDINE SYNTHASE"/>
    <property type="match status" value="1"/>
</dbReference>
<dbReference type="EMBL" id="JARBDR010000214">
    <property type="protein sequence ID" value="KAJ8318772.1"/>
    <property type="molecule type" value="Genomic_DNA"/>
</dbReference>
<feature type="domain" description="DUS-like FMN-binding" evidence="3">
    <location>
        <begin position="26"/>
        <end position="85"/>
    </location>
</feature>
<dbReference type="InterPro" id="IPR013785">
    <property type="entry name" value="Aldolase_TIM"/>
</dbReference>
<name>A0ABQ9FNC1_TEGGR</name>
<keyword evidence="5" id="KW-1185">Reference proteome</keyword>
<dbReference type="Gene3D" id="3.20.20.70">
    <property type="entry name" value="Aldolase class I"/>
    <property type="match status" value="2"/>
</dbReference>
<dbReference type="Proteomes" id="UP001217089">
    <property type="component" value="Unassembled WGS sequence"/>
</dbReference>
<keyword evidence="1" id="KW-0521">NADP</keyword>
<evidence type="ECO:0000313" key="4">
    <source>
        <dbReference type="EMBL" id="KAJ8318772.1"/>
    </source>
</evidence>
<gene>
    <name evidence="4" type="ORF">KUTeg_003863</name>
</gene>
<evidence type="ECO:0000259" key="3">
    <source>
        <dbReference type="Pfam" id="PF01207"/>
    </source>
</evidence>
<evidence type="ECO:0000256" key="1">
    <source>
        <dbReference type="ARBA" id="ARBA00022857"/>
    </source>
</evidence>
<dbReference type="CDD" id="cd02801">
    <property type="entry name" value="DUS_like_FMN"/>
    <property type="match status" value="1"/>
</dbReference>
<dbReference type="SUPFAM" id="SSF51395">
    <property type="entry name" value="FMN-linked oxidoreductases"/>
    <property type="match status" value="1"/>
</dbReference>
<protein>
    <recommendedName>
        <fullName evidence="3">DUS-like FMN-binding domain-containing protein</fullName>
    </recommendedName>
</protein>
<feature type="domain" description="DUS-like FMN-binding" evidence="3">
    <location>
        <begin position="88"/>
        <end position="151"/>
    </location>
</feature>
<dbReference type="InterPro" id="IPR035587">
    <property type="entry name" value="DUS-like_FMN-bd"/>
</dbReference>
<proteinExistence type="predicted"/>
<reference evidence="4 5" key="1">
    <citation type="submission" date="2022-12" db="EMBL/GenBank/DDBJ databases">
        <title>Chromosome-level genome of Tegillarca granosa.</title>
        <authorList>
            <person name="Kim J."/>
        </authorList>
    </citation>
    <scope>NUCLEOTIDE SEQUENCE [LARGE SCALE GENOMIC DNA]</scope>
    <source>
        <strain evidence="4">Teg-2019</strain>
        <tissue evidence="4">Adductor muscle</tissue>
    </source>
</reference>
<dbReference type="Pfam" id="PF01207">
    <property type="entry name" value="Dus"/>
    <property type="match status" value="2"/>
</dbReference>
<evidence type="ECO:0000313" key="5">
    <source>
        <dbReference type="Proteomes" id="UP001217089"/>
    </source>
</evidence>
<sequence>MTEERVDKLGGFEFWKKTLHSAKYVVAPMVDHSELAWRMLSRRYGAELCYTPMYHAGIFTKDPVYRKEALQSCPEDRPLIVQVLSLCHAKLKVPITCKIRVFHTIEKTVEYAKMLERAGCQLLTVHGRNIEQKGRLTGIAKWEFIKAVKQVLCCYYYY</sequence>
<accession>A0ABQ9FNC1</accession>
<dbReference type="PANTHER" id="PTHR11082:SF5">
    <property type="entry name" value="TRNA-DIHYDROURIDINE(16_17) SYNTHASE [NAD(P)(+)]-LIKE"/>
    <property type="match status" value="1"/>
</dbReference>
<organism evidence="4 5">
    <name type="scientific">Tegillarca granosa</name>
    <name type="common">Malaysian cockle</name>
    <name type="synonym">Anadara granosa</name>
    <dbReference type="NCBI Taxonomy" id="220873"/>
    <lineage>
        <taxon>Eukaryota</taxon>
        <taxon>Metazoa</taxon>
        <taxon>Spiralia</taxon>
        <taxon>Lophotrochozoa</taxon>
        <taxon>Mollusca</taxon>
        <taxon>Bivalvia</taxon>
        <taxon>Autobranchia</taxon>
        <taxon>Pteriomorphia</taxon>
        <taxon>Arcoida</taxon>
        <taxon>Arcoidea</taxon>
        <taxon>Arcidae</taxon>
        <taxon>Tegillarca</taxon>
    </lineage>
</organism>
<keyword evidence="2" id="KW-0520">NAD</keyword>
<comment type="caution">
    <text evidence="4">The sequence shown here is derived from an EMBL/GenBank/DDBJ whole genome shotgun (WGS) entry which is preliminary data.</text>
</comment>
<evidence type="ECO:0000256" key="2">
    <source>
        <dbReference type="ARBA" id="ARBA00023027"/>
    </source>
</evidence>